<dbReference type="AlphaFoldDB" id="A0A4S4M9A3"/>
<comment type="caution">
    <text evidence="1">The sequence shown here is derived from an EMBL/GenBank/DDBJ whole genome shotgun (WGS) entry which is preliminary data.</text>
</comment>
<name>A0A4S4M9A3_9APHY</name>
<evidence type="ECO:0000313" key="1">
    <source>
        <dbReference type="EMBL" id="THH21849.1"/>
    </source>
</evidence>
<accession>A0A4S4M9A3</accession>
<dbReference type="EMBL" id="SGPM01000428">
    <property type="protein sequence ID" value="THH21849.1"/>
    <property type="molecule type" value="Genomic_DNA"/>
</dbReference>
<reference evidence="1 2" key="1">
    <citation type="submission" date="2019-02" db="EMBL/GenBank/DDBJ databases">
        <title>Genome sequencing of the rare red list fungi Antrodiella citrinella (Flaviporus citrinellus).</title>
        <authorList>
            <person name="Buettner E."/>
            <person name="Kellner H."/>
        </authorList>
    </citation>
    <scope>NUCLEOTIDE SEQUENCE [LARGE SCALE GENOMIC DNA]</scope>
    <source>
        <strain evidence="1 2">DSM 108506</strain>
    </source>
</reference>
<protein>
    <submittedName>
        <fullName evidence="1">Uncharacterized protein</fullName>
    </submittedName>
</protein>
<sequence length="307" mass="35082">MMEVEPTTPEEYNALSLAKKVEVDRNCLQYAINHAVSDVVAFCKDYEFAFGRYFIDHTDANGDNPSKTPSELGLTDRFLISMAAKYKHPRGDKFTMNFSRNERLHGHDFRWTYAIGNVACQVFFQAKCAKWYPKEGGWEADFNYTCVSHNRGTDGVPQWEKLRDFVYDRMLINPDQHVVYLAIYIVYSAQNVYFIPIGRLQALSERNPEHFDNVAGTKFDNTMLYRKLTEDGPDVVDTSGSSLFENDAKMVQLVQADALNRRTLLAARKQLPVRFEYALTGKKDQQDETGDGGVALVEKLSQQYATT</sequence>
<gene>
    <name evidence="1" type="ORF">EUX98_g8269</name>
</gene>
<dbReference type="Proteomes" id="UP000308730">
    <property type="component" value="Unassembled WGS sequence"/>
</dbReference>
<dbReference type="OrthoDB" id="10434716at2759"/>
<proteinExistence type="predicted"/>
<keyword evidence="2" id="KW-1185">Reference proteome</keyword>
<organism evidence="1 2">
    <name type="scientific">Antrodiella citrinella</name>
    <dbReference type="NCBI Taxonomy" id="2447956"/>
    <lineage>
        <taxon>Eukaryota</taxon>
        <taxon>Fungi</taxon>
        <taxon>Dikarya</taxon>
        <taxon>Basidiomycota</taxon>
        <taxon>Agaricomycotina</taxon>
        <taxon>Agaricomycetes</taxon>
        <taxon>Polyporales</taxon>
        <taxon>Steccherinaceae</taxon>
        <taxon>Antrodiella</taxon>
    </lineage>
</organism>
<evidence type="ECO:0000313" key="2">
    <source>
        <dbReference type="Proteomes" id="UP000308730"/>
    </source>
</evidence>